<dbReference type="KEGG" id="hyj:FHG12_07585"/>
<sequence length="427" mass="47211">MLNSRVFLCGILPFLLLTTRAAHAQQDPQAFYQATMQARDTGDFVRYRDGLRQMLGDNGTQPFLLYKLAGAYALLGDTAAARTTLLKLVQQGVSYPLAQDADFASLHASPAYPALIQQFAGNRAVVGNSTVAFTVPQPDLIPEGLAYDPRRGDFYLSSIYRHKVVRIDKSGQAHDFTTDAQDGLGGTLGMKVDSRRKRLWVCSLAGPEAAPAEQGRTALYQYKLRNGRLVRRYEPEKNRNGHLFNDLAIGPKGEVYVTDSRAGTVYRLKKRGKVLEPWLPAETLVYPNGISLSADNKRVYVADFRGITAIDVATGAIKALWTPEGLSTGGVDGLYTYGNSLIAIQNQNPERVVQFLLSPNGDTVQTQQVLEANRPEYRIPTTGTLYGNEFWYIANSQLRAIDERGKLRRSTELLNPTILRLTLPAKP</sequence>
<dbReference type="SUPFAM" id="SSF63829">
    <property type="entry name" value="Calcium-dependent phosphotriesterase"/>
    <property type="match status" value="1"/>
</dbReference>
<dbReference type="GO" id="GO:0016787">
    <property type="term" value="F:hydrolase activity"/>
    <property type="evidence" value="ECO:0007669"/>
    <property type="project" value="UniProtKB-KW"/>
</dbReference>
<evidence type="ECO:0000259" key="3">
    <source>
        <dbReference type="Pfam" id="PF08450"/>
    </source>
</evidence>
<reference evidence="4 5" key="1">
    <citation type="submission" date="2019-06" db="EMBL/GenBank/DDBJ databases">
        <authorList>
            <person name="Srinivasan S."/>
        </authorList>
    </citation>
    <scope>NUCLEOTIDE SEQUENCE [LARGE SCALE GENOMIC DNA]</scope>
    <source>
        <strain evidence="4 5">17J68-5</strain>
    </source>
</reference>
<gene>
    <name evidence="4" type="ORF">FHG12_07585</name>
</gene>
<evidence type="ECO:0000256" key="2">
    <source>
        <dbReference type="SAM" id="SignalP"/>
    </source>
</evidence>
<feature type="chain" id="PRO_5022675044" evidence="2">
    <location>
        <begin position="25"/>
        <end position="427"/>
    </location>
</feature>
<dbReference type="InterPro" id="IPR051262">
    <property type="entry name" value="SMP-30/CGR1_Lactonase"/>
</dbReference>
<feature type="signal peptide" evidence="2">
    <location>
        <begin position="1"/>
        <end position="24"/>
    </location>
</feature>
<accession>A0A5B8A1F6</accession>
<dbReference type="Proteomes" id="UP000305398">
    <property type="component" value="Chromosome"/>
</dbReference>
<dbReference type="PANTHER" id="PTHR47572">
    <property type="entry name" value="LIPOPROTEIN-RELATED"/>
    <property type="match status" value="1"/>
</dbReference>
<organism evidence="4 5">
    <name type="scientific">Hymenobacter jejuensis</name>
    <dbReference type="NCBI Taxonomy" id="2502781"/>
    <lineage>
        <taxon>Bacteria</taxon>
        <taxon>Pseudomonadati</taxon>
        <taxon>Bacteroidota</taxon>
        <taxon>Cytophagia</taxon>
        <taxon>Cytophagales</taxon>
        <taxon>Hymenobacteraceae</taxon>
        <taxon>Hymenobacter</taxon>
    </lineage>
</organism>
<dbReference type="InterPro" id="IPR013658">
    <property type="entry name" value="SGL"/>
</dbReference>
<dbReference type="AlphaFoldDB" id="A0A5B8A1F6"/>
<evidence type="ECO:0000313" key="4">
    <source>
        <dbReference type="EMBL" id="QDA59982.1"/>
    </source>
</evidence>
<dbReference type="PANTHER" id="PTHR47572:SF4">
    <property type="entry name" value="LACTONASE DRP35"/>
    <property type="match status" value="1"/>
</dbReference>
<dbReference type="Gene3D" id="2.120.10.30">
    <property type="entry name" value="TolB, C-terminal domain"/>
    <property type="match status" value="1"/>
</dbReference>
<protein>
    <submittedName>
        <fullName evidence="4">SMP-30/gluconolactonase/LRE family protein</fullName>
    </submittedName>
</protein>
<evidence type="ECO:0000313" key="5">
    <source>
        <dbReference type="Proteomes" id="UP000305398"/>
    </source>
</evidence>
<dbReference type="Pfam" id="PF08450">
    <property type="entry name" value="SGL"/>
    <property type="match status" value="1"/>
</dbReference>
<dbReference type="InterPro" id="IPR011042">
    <property type="entry name" value="6-blade_b-propeller_TolB-like"/>
</dbReference>
<proteinExistence type="predicted"/>
<feature type="domain" description="SMP-30/Gluconolactonase/LRE-like region" evidence="3">
    <location>
        <begin position="142"/>
        <end position="304"/>
    </location>
</feature>
<name>A0A5B8A1F6_9BACT</name>
<dbReference type="OrthoDB" id="8584394at2"/>
<dbReference type="EMBL" id="CP040896">
    <property type="protein sequence ID" value="QDA59982.1"/>
    <property type="molecule type" value="Genomic_DNA"/>
</dbReference>
<keyword evidence="1" id="KW-0378">Hydrolase</keyword>
<evidence type="ECO:0000256" key="1">
    <source>
        <dbReference type="ARBA" id="ARBA00022801"/>
    </source>
</evidence>
<keyword evidence="5" id="KW-1185">Reference proteome</keyword>
<keyword evidence="2" id="KW-0732">Signal</keyword>